<dbReference type="EMBL" id="JH795875">
    <property type="protein sequence ID" value="EJT97875.1"/>
    <property type="molecule type" value="Genomic_DNA"/>
</dbReference>
<gene>
    <name evidence="1" type="ORF">DACRYDRAFT_24818</name>
</gene>
<reference evidence="1 2" key="1">
    <citation type="journal article" date="2012" name="Science">
        <title>The Paleozoic origin of enzymatic lignin decomposition reconstructed from 31 fungal genomes.</title>
        <authorList>
            <person name="Floudas D."/>
            <person name="Binder M."/>
            <person name="Riley R."/>
            <person name="Barry K."/>
            <person name="Blanchette R.A."/>
            <person name="Henrissat B."/>
            <person name="Martinez A.T."/>
            <person name="Otillar R."/>
            <person name="Spatafora J.W."/>
            <person name="Yadav J.S."/>
            <person name="Aerts A."/>
            <person name="Benoit I."/>
            <person name="Boyd A."/>
            <person name="Carlson A."/>
            <person name="Copeland A."/>
            <person name="Coutinho P.M."/>
            <person name="de Vries R.P."/>
            <person name="Ferreira P."/>
            <person name="Findley K."/>
            <person name="Foster B."/>
            <person name="Gaskell J."/>
            <person name="Glotzer D."/>
            <person name="Gorecki P."/>
            <person name="Heitman J."/>
            <person name="Hesse C."/>
            <person name="Hori C."/>
            <person name="Igarashi K."/>
            <person name="Jurgens J.A."/>
            <person name="Kallen N."/>
            <person name="Kersten P."/>
            <person name="Kohler A."/>
            <person name="Kuees U."/>
            <person name="Kumar T.K.A."/>
            <person name="Kuo A."/>
            <person name="LaButti K."/>
            <person name="Larrondo L.F."/>
            <person name="Lindquist E."/>
            <person name="Ling A."/>
            <person name="Lombard V."/>
            <person name="Lucas S."/>
            <person name="Lundell T."/>
            <person name="Martin R."/>
            <person name="McLaughlin D.J."/>
            <person name="Morgenstern I."/>
            <person name="Morin E."/>
            <person name="Murat C."/>
            <person name="Nagy L.G."/>
            <person name="Nolan M."/>
            <person name="Ohm R.A."/>
            <person name="Patyshakuliyeva A."/>
            <person name="Rokas A."/>
            <person name="Ruiz-Duenas F.J."/>
            <person name="Sabat G."/>
            <person name="Salamov A."/>
            <person name="Samejima M."/>
            <person name="Schmutz J."/>
            <person name="Slot J.C."/>
            <person name="St John F."/>
            <person name="Stenlid J."/>
            <person name="Sun H."/>
            <person name="Sun S."/>
            <person name="Syed K."/>
            <person name="Tsang A."/>
            <person name="Wiebenga A."/>
            <person name="Young D."/>
            <person name="Pisabarro A."/>
            <person name="Eastwood D.C."/>
            <person name="Martin F."/>
            <person name="Cullen D."/>
            <person name="Grigoriev I.V."/>
            <person name="Hibbett D.S."/>
        </authorList>
    </citation>
    <scope>NUCLEOTIDE SEQUENCE [LARGE SCALE GENOMIC DNA]</scope>
    <source>
        <strain evidence="1 2">DJM-731 SS1</strain>
    </source>
</reference>
<organism evidence="1 2">
    <name type="scientific">Dacryopinax primogenitus (strain DJM 731)</name>
    <name type="common">Brown rot fungus</name>
    <dbReference type="NCBI Taxonomy" id="1858805"/>
    <lineage>
        <taxon>Eukaryota</taxon>
        <taxon>Fungi</taxon>
        <taxon>Dikarya</taxon>
        <taxon>Basidiomycota</taxon>
        <taxon>Agaricomycotina</taxon>
        <taxon>Dacrymycetes</taxon>
        <taxon>Dacrymycetales</taxon>
        <taxon>Dacrymycetaceae</taxon>
        <taxon>Dacryopinax</taxon>
    </lineage>
</organism>
<evidence type="ECO:0000313" key="2">
    <source>
        <dbReference type="Proteomes" id="UP000030653"/>
    </source>
</evidence>
<dbReference type="GeneID" id="63688931"/>
<dbReference type="HOGENOM" id="CLU_3106300_0_0_1"/>
<sequence>MANQMGGCEQSEIAETLARQEEGNSNLVELTPLHGRVDLQIDVLERAPCLL</sequence>
<keyword evidence="2" id="KW-1185">Reference proteome</keyword>
<dbReference type="RefSeq" id="XP_040624773.1">
    <property type="nucleotide sequence ID" value="XM_040773869.1"/>
</dbReference>
<evidence type="ECO:0000313" key="1">
    <source>
        <dbReference type="EMBL" id="EJT97875.1"/>
    </source>
</evidence>
<name>M5FNS6_DACPD</name>
<proteinExistence type="predicted"/>
<dbReference type="AlphaFoldDB" id="M5FNS6"/>
<protein>
    <submittedName>
        <fullName evidence="1">Uncharacterized protein</fullName>
    </submittedName>
</protein>
<dbReference type="Proteomes" id="UP000030653">
    <property type="component" value="Unassembled WGS sequence"/>
</dbReference>
<accession>M5FNS6</accession>